<feature type="domain" description="Pyridoxamine 5'-phosphate oxidase N-terminal" evidence="8">
    <location>
        <begin position="40"/>
        <end position="155"/>
    </location>
</feature>
<protein>
    <recommendedName>
        <fullName evidence="11">Pyridoxal 5'-phosphate synthase</fullName>
    </recommendedName>
</protein>
<dbReference type="PANTHER" id="PTHR10851:SF0">
    <property type="entry name" value="PYRIDOXINE-5'-PHOSPHATE OXIDASE"/>
    <property type="match status" value="1"/>
</dbReference>
<reference evidence="10" key="1">
    <citation type="submission" date="2018-05" db="EMBL/GenBank/DDBJ databases">
        <authorList>
            <person name="Lanie J.A."/>
            <person name="Ng W.-L."/>
            <person name="Kazmierczak K.M."/>
            <person name="Andrzejewski T.M."/>
            <person name="Davidsen T.M."/>
            <person name="Wayne K.J."/>
            <person name="Tettelin H."/>
            <person name="Glass J.I."/>
            <person name="Rusch D."/>
            <person name="Podicherti R."/>
            <person name="Tsui H.-C.T."/>
            <person name="Winkler M.E."/>
        </authorList>
    </citation>
    <scope>NUCLEOTIDE SEQUENCE</scope>
</reference>
<dbReference type="HAMAP" id="MF_01629">
    <property type="entry name" value="PdxH"/>
    <property type="match status" value="1"/>
</dbReference>
<evidence type="ECO:0000313" key="10">
    <source>
        <dbReference type="EMBL" id="SVB94026.1"/>
    </source>
</evidence>
<proteinExistence type="inferred from homology"/>
<keyword evidence="3" id="KW-0285">Flavoprotein</keyword>
<comment type="subunit">
    <text evidence="2">Homodimer.</text>
</comment>
<dbReference type="NCBIfam" id="NF004231">
    <property type="entry name" value="PRK05679.1"/>
    <property type="match status" value="1"/>
</dbReference>
<evidence type="ECO:0000256" key="7">
    <source>
        <dbReference type="ARBA" id="ARBA00060587"/>
    </source>
</evidence>
<keyword evidence="4" id="KW-0288">FMN</keyword>
<dbReference type="GO" id="GO:0008615">
    <property type="term" value="P:pyridoxine biosynthetic process"/>
    <property type="evidence" value="ECO:0007669"/>
    <property type="project" value="UniProtKB-KW"/>
</dbReference>
<dbReference type="InterPro" id="IPR000659">
    <property type="entry name" value="Pyridox_Oxase"/>
</dbReference>
<dbReference type="EMBL" id="UINC01064908">
    <property type="protein sequence ID" value="SVB94026.1"/>
    <property type="molecule type" value="Genomic_DNA"/>
</dbReference>
<dbReference type="Pfam" id="PF10590">
    <property type="entry name" value="PNP_phzG_C"/>
    <property type="match status" value="1"/>
</dbReference>
<dbReference type="InterPro" id="IPR012349">
    <property type="entry name" value="Split_barrel_FMN-bd"/>
</dbReference>
<evidence type="ECO:0000256" key="3">
    <source>
        <dbReference type="ARBA" id="ARBA00022630"/>
    </source>
</evidence>
<gene>
    <name evidence="10" type="ORF">METZ01_LOCUS246880</name>
</gene>
<dbReference type="NCBIfam" id="TIGR00558">
    <property type="entry name" value="pdxH"/>
    <property type="match status" value="1"/>
</dbReference>
<feature type="non-terminal residue" evidence="10">
    <location>
        <position position="1"/>
    </location>
</feature>
<evidence type="ECO:0000256" key="2">
    <source>
        <dbReference type="ARBA" id="ARBA00011738"/>
    </source>
</evidence>
<evidence type="ECO:0008006" key="11">
    <source>
        <dbReference type="Google" id="ProtNLM"/>
    </source>
</evidence>
<evidence type="ECO:0000259" key="9">
    <source>
        <dbReference type="Pfam" id="PF10590"/>
    </source>
</evidence>
<evidence type="ECO:0000259" key="8">
    <source>
        <dbReference type="Pfam" id="PF01243"/>
    </source>
</evidence>
<keyword evidence="5" id="KW-0560">Oxidoreductase</keyword>
<keyword evidence="6" id="KW-0664">Pyridoxine biosynthesis</keyword>
<dbReference type="PROSITE" id="PS01064">
    <property type="entry name" value="PYRIDOX_OXIDASE"/>
    <property type="match status" value="1"/>
</dbReference>
<sequence length="209" mass="24878">VKNKRVDYKASELRRKDLVESPVEMFRIWFDQVEGIHPFESTAMTLSTTNKDGKPSSRVVLLKGYDENGFVFYTNYESRKGREIEENPYGSLNFYWPSQERQVRINGKLRKVSHSRSEKYFHSRPFRSQIAALASNQSGVIENRDALKKKFDELEKEFEGKVIPLPDNWGGYRLEHRRVEFWQGRRDRLHDRFVYTKHGTIWQIERMAP</sequence>
<dbReference type="InterPro" id="IPR011576">
    <property type="entry name" value="Pyridox_Oxase_N"/>
</dbReference>
<dbReference type="GO" id="GO:0004733">
    <property type="term" value="F:pyridoxamine phosphate oxidase activity"/>
    <property type="evidence" value="ECO:0007669"/>
    <property type="project" value="InterPro"/>
</dbReference>
<dbReference type="InterPro" id="IPR019576">
    <property type="entry name" value="Pyridoxamine_oxidase_dimer_C"/>
</dbReference>
<feature type="domain" description="Pyridoxine 5'-phosphate oxidase dimerisation C-terminal" evidence="9">
    <location>
        <begin position="169"/>
        <end position="209"/>
    </location>
</feature>
<comment type="cofactor">
    <cofactor evidence="1">
        <name>FMN</name>
        <dbReference type="ChEBI" id="CHEBI:58210"/>
    </cofactor>
</comment>
<comment type="pathway">
    <text evidence="7">Cofactor metabolism.</text>
</comment>
<name>A0A382I343_9ZZZZ</name>
<dbReference type="InterPro" id="IPR019740">
    <property type="entry name" value="Pyridox_Oxase_CS"/>
</dbReference>
<dbReference type="PANTHER" id="PTHR10851">
    <property type="entry name" value="PYRIDOXINE-5-PHOSPHATE OXIDASE"/>
    <property type="match status" value="1"/>
</dbReference>
<dbReference type="Gene3D" id="2.30.110.10">
    <property type="entry name" value="Electron Transport, Fmn-binding Protein, Chain A"/>
    <property type="match status" value="1"/>
</dbReference>
<evidence type="ECO:0000256" key="6">
    <source>
        <dbReference type="ARBA" id="ARBA00023096"/>
    </source>
</evidence>
<evidence type="ECO:0000256" key="5">
    <source>
        <dbReference type="ARBA" id="ARBA00023002"/>
    </source>
</evidence>
<dbReference type="GO" id="GO:0010181">
    <property type="term" value="F:FMN binding"/>
    <property type="evidence" value="ECO:0007669"/>
    <property type="project" value="InterPro"/>
</dbReference>
<dbReference type="FunFam" id="2.30.110.10:FF:000020">
    <property type="entry name" value="PNPO isoform 11"/>
    <property type="match status" value="1"/>
</dbReference>
<evidence type="ECO:0000256" key="4">
    <source>
        <dbReference type="ARBA" id="ARBA00022643"/>
    </source>
</evidence>
<evidence type="ECO:0000256" key="1">
    <source>
        <dbReference type="ARBA" id="ARBA00001917"/>
    </source>
</evidence>
<dbReference type="SUPFAM" id="SSF50475">
    <property type="entry name" value="FMN-binding split barrel"/>
    <property type="match status" value="1"/>
</dbReference>
<dbReference type="PIRSF" id="PIRSF000190">
    <property type="entry name" value="Pyd_amn-ph_oxd"/>
    <property type="match status" value="1"/>
</dbReference>
<accession>A0A382I343</accession>
<dbReference type="Pfam" id="PF01243">
    <property type="entry name" value="PNPOx_N"/>
    <property type="match status" value="1"/>
</dbReference>
<dbReference type="AlphaFoldDB" id="A0A382I343"/>
<organism evidence="10">
    <name type="scientific">marine metagenome</name>
    <dbReference type="NCBI Taxonomy" id="408172"/>
    <lineage>
        <taxon>unclassified sequences</taxon>
        <taxon>metagenomes</taxon>
        <taxon>ecological metagenomes</taxon>
    </lineage>
</organism>